<evidence type="ECO:0000256" key="4">
    <source>
        <dbReference type="ARBA" id="ARBA00022618"/>
    </source>
</evidence>
<keyword evidence="8 9" id="KW-0137">Centromere</keyword>
<evidence type="ECO:0000313" key="13">
    <source>
        <dbReference type="RefSeq" id="XP_028027029.1"/>
    </source>
</evidence>
<dbReference type="GO" id="GO:0005634">
    <property type="term" value="C:nucleus"/>
    <property type="evidence" value="ECO:0007669"/>
    <property type="project" value="UniProtKB-SubCell"/>
</dbReference>
<comment type="similarity">
    <text evidence="2 9">Belongs to the SPC25 family.</text>
</comment>
<evidence type="ECO:0000256" key="1">
    <source>
        <dbReference type="ARBA" id="ARBA00004584"/>
    </source>
</evidence>
<dbReference type="OrthoDB" id="6353017at2759"/>
<protein>
    <recommendedName>
        <fullName evidence="9">Kinetochore protein SPC25</fullName>
    </recommendedName>
</protein>
<evidence type="ECO:0000256" key="5">
    <source>
        <dbReference type="ARBA" id="ARBA00022776"/>
    </source>
</evidence>
<keyword evidence="4 9" id="KW-0132">Cell division</keyword>
<accession>A0A6J2JF06</accession>
<name>A0A6J2JF06_BOMMA</name>
<evidence type="ECO:0000256" key="3">
    <source>
        <dbReference type="ARBA" id="ARBA00022454"/>
    </source>
</evidence>
<dbReference type="Pfam" id="PF08234">
    <property type="entry name" value="Spindle_Spc25"/>
    <property type="match status" value="1"/>
</dbReference>
<comment type="subcellular location">
    <subcellularLocation>
        <location evidence="1">Chromosome</location>
        <location evidence="1">Centromere</location>
    </subcellularLocation>
    <subcellularLocation>
        <location evidence="9">Nucleus</location>
    </subcellularLocation>
    <subcellularLocation>
        <location evidence="9">Chromosome</location>
        <location evidence="9">Centromere</location>
        <location evidence="9">Kinetochore</location>
    </subcellularLocation>
</comment>
<feature type="domain" description="Chromosome segregation protein Spc25 C-terminal" evidence="11">
    <location>
        <begin position="135"/>
        <end position="203"/>
    </location>
</feature>
<evidence type="ECO:0000313" key="12">
    <source>
        <dbReference type="Proteomes" id="UP000504629"/>
    </source>
</evidence>
<dbReference type="GeneID" id="114240615"/>
<dbReference type="GO" id="GO:0051301">
    <property type="term" value="P:cell division"/>
    <property type="evidence" value="ECO:0007669"/>
    <property type="project" value="UniProtKB-UniRule"/>
</dbReference>
<keyword evidence="9" id="KW-0995">Kinetochore</keyword>
<dbReference type="InterPro" id="IPR013255">
    <property type="entry name" value="Spc25_C"/>
</dbReference>
<dbReference type="AlphaFoldDB" id="A0A6J2JF06"/>
<gene>
    <name evidence="13" type="primary">LOC114240615</name>
</gene>
<sequence>MSTFEDDWNFQINIEDIEKKNFEEFEKSLRYINDHVFKLLEETFKTQRLDYNCGTGRSHDEELKLLIDKNKQLRQEVDNKTNEILILQTKYENYKKDQKLLSQEVKETHEAYLLTKKFYKKKLKMYYAIESREAEKETIFIQFFTECKKDPENYSVRLLRNTKLRHYQILQISPKIKIEKELKQKIYNPDDVSGLLCCIRQEFLNIKQNKV</sequence>
<dbReference type="GO" id="GO:0007059">
    <property type="term" value="P:chromosome segregation"/>
    <property type="evidence" value="ECO:0007669"/>
    <property type="project" value="InterPro"/>
</dbReference>
<keyword evidence="12" id="KW-1185">Reference proteome</keyword>
<feature type="coiled-coil region" evidence="10">
    <location>
        <begin position="63"/>
        <end position="97"/>
    </location>
</feature>
<evidence type="ECO:0000256" key="10">
    <source>
        <dbReference type="SAM" id="Coils"/>
    </source>
</evidence>
<comment type="function">
    <text evidence="9">Acts as a component of the essential kinetochore-associated NDC80 complex, which is required for chromosome segregation and spindle checkpoint activity.</text>
</comment>
<dbReference type="GO" id="GO:0031262">
    <property type="term" value="C:Ndc80 complex"/>
    <property type="evidence" value="ECO:0007669"/>
    <property type="project" value="InterPro"/>
</dbReference>
<keyword evidence="6 10" id="KW-0175">Coiled coil</keyword>
<reference evidence="13" key="1">
    <citation type="submission" date="2025-08" db="UniProtKB">
        <authorList>
            <consortium name="RefSeq"/>
        </authorList>
    </citation>
    <scope>IDENTIFICATION</scope>
    <source>
        <tissue evidence="13">Silk gland</tissue>
    </source>
</reference>
<keyword evidence="7 9" id="KW-0131">Cell cycle</keyword>
<dbReference type="Proteomes" id="UP000504629">
    <property type="component" value="Unplaced"/>
</dbReference>
<evidence type="ECO:0000259" key="11">
    <source>
        <dbReference type="Pfam" id="PF08234"/>
    </source>
</evidence>
<organism evidence="12 13">
    <name type="scientific">Bombyx mandarina</name>
    <name type="common">Wild silk moth</name>
    <name type="synonym">Wild silkworm</name>
    <dbReference type="NCBI Taxonomy" id="7092"/>
    <lineage>
        <taxon>Eukaryota</taxon>
        <taxon>Metazoa</taxon>
        <taxon>Ecdysozoa</taxon>
        <taxon>Arthropoda</taxon>
        <taxon>Hexapoda</taxon>
        <taxon>Insecta</taxon>
        <taxon>Pterygota</taxon>
        <taxon>Neoptera</taxon>
        <taxon>Endopterygota</taxon>
        <taxon>Lepidoptera</taxon>
        <taxon>Glossata</taxon>
        <taxon>Ditrysia</taxon>
        <taxon>Bombycoidea</taxon>
        <taxon>Bombycidae</taxon>
        <taxon>Bombycinae</taxon>
        <taxon>Bombyx</taxon>
    </lineage>
</organism>
<keyword evidence="5 9" id="KW-0498">Mitosis</keyword>
<evidence type="ECO:0000256" key="9">
    <source>
        <dbReference type="RuleBase" id="RU367150"/>
    </source>
</evidence>
<evidence type="ECO:0000256" key="8">
    <source>
        <dbReference type="ARBA" id="ARBA00023328"/>
    </source>
</evidence>
<proteinExistence type="inferred from homology"/>
<keyword evidence="9" id="KW-0539">Nucleus</keyword>
<evidence type="ECO:0000256" key="2">
    <source>
        <dbReference type="ARBA" id="ARBA00006379"/>
    </source>
</evidence>
<evidence type="ECO:0000256" key="7">
    <source>
        <dbReference type="ARBA" id="ARBA00023306"/>
    </source>
</evidence>
<keyword evidence="3 9" id="KW-0158">Chromosome</keyword>
<evidence type="ECO:0000256" key="6">
    <source>
        <dbReference type="ARBA" id="ARBA00023054"/>
    </source>
</evidence>
<comment type="subunit">
    <text evidence="9">Component of the NDC80 complex.</text>
</comment>
<dbReference type="RefSeq" id="XP_028027029.1">
    <property type="nucleotide sequence ID" value="XM_028171228.1"/>
</dbReference>
<dbReference type="KEGG" id="bman:114240615"/>